<evidence type="ECO:0000313" key="6">
    <source>
        <dbReference type="EMBL" id="MFC7363399.1"/>
    </source>
</evidence>
<feature type="transmembrane region" description="Helical" evidence="5">
    <location>
        <begin position="166"/>
        <end position="186"/>
    </location>
</feature>
<dbReference type="InterPro" id="IPR000537">
    <property type="entry name" value="UbiA_prenyltransferase"/>
</dbReference>
<keyword evidence="7" id="KW-1185">Reference proteome</keyword>
<dbReference type="RefSeq" id="WP_255889258.1">
    <property type="nucleotide sequence ID" value="NZ_JAFMZM010000002.1"/>
</dbReference>
<protein>
    <submittedName>
        <fullName evidence="6">UbiA family prenyltransferase</fullName>
    </submittedName>
</protein>
<evidence type="ECO:0000313" key="7">
    <source>
        <dbReference type="Proteomes" id="UP001596524"/>
    </source>
</evidence>
<reference evidence="7" key="1">
    <citation type="journal article" date="2019" name="Int. J. Syst. Evol. Microbiol.">
        <title>The Global Catalogue of Microorganisms (GCM) 10K type strain sequencing project: providing services to taxonomists for standard genome sequencing and annotation.</title>
        <authorList>
            <consortium name="The Broad Institute Genomics Platform"/>
            <consortium name="The Broad Institute Genome Sequencing Center for Infectious Disease"/>
            <person name="Wu L."/>
            <person name="Ma J."/>
        </authorList>
    </citation>
    <scope>NUCLEOTIDE SEQUENCE [LARGE SCALE GENOMIC DNA]</scope>
    <source>
        <strain evidence="7">FCH27</strain>
    </source>
</reference>
<feature type="transmembrane region" description="Helical" evidence="5">
    <location>
        <begin position="257"/>
        <end position="274"/>
    </location>
</feature>
<keyword evidence="4 5" id="KW-0472">Membrane</keyword>
<dbReference type="Proteomes" id="UP001596524">
    <property type="component" value="Unassembled WGS sequence"/>
</dbReference>
<evidence type="ECO:0000256" key="3">
    <source>
        <dbReference type="ARBA" id="ARBA00022989"/>
    </source>
</evidence>
<dbReference type="EMBL" id="JBHTCH010000030">
    <property type="protein sequence ID" value="MFC7363399.1"/>
    <property type="molecule type" value="Genomic_DNA"/>
</dbReference>
<organism evidence="6 7">
    <name type="scientific">Nocardioides astragali</name>
    <dbReference type="NCBI Taxonomy" id="1776736"/>
    <lineage>
        <taxon>Bacteria</taxon>
        <taxon>Bacillati</taxon>
        <taxon>Actinomycetota</taxon>
        <taxon>Actinomycetes</taxon>
        <taxon>Propionibacteriales</taxon>
        <taxon>Nocardioidaceae</taxon>
        <taxon>Nocardioides</taxon>
    </lineage>
</organism>
<comment type="caution">
    <text evidence="6">The sequence shown here is derived from an EMBL/GenBank/DDBJ whole genome shotgun (WGS) entry which is preliminary data.</text>
</comment>
<feature type="transmembrane region" description="Helical" evidence="5">
    <location>
        <begin position="101"/>
        <end position="130"/>
    </location>
</feature>
<dbReference type="Gene3D" id="1.10.357.140">
    <property type="entry name" value="UbiA prenyltransferase"/>
    <property type="match status" value="1"/>
</dbReference>
<dbReference type="InterPro" id="IPR044878">
    <property type="entry name" value="UbiA_sf"/>
</dbReference>
<proteinExistence type="predicted"/>
<gene>
    <name evidence="6" type="ORF">ACFQO6_24215</name>
</gene>
<name>A0ABW2NAF3_9ACTN</name>
<evidence type="ECO:0000256" key="5">
    <source>
        <dbReference type="SAM" id="Phobius"/>
    </source>
</evidence>
<keyword evidence="2 5" id="KW-0812">Transmembrane</keyword>
<comment type="subcellular location">
    <subcellularLocation>
        <location evidence="1">Membrane</location>
        <topology evidence="1">Multi-pass membrane protein</topology>
    </subcellularLocation>
</comment>
<evidence type="ECO:0000256" key="4">
    <source>
        <dbReference type="ARBA" id="ARBA00023136"/>
    </source>
</evidence>
<feature type="transmembrane region" description="Helical" evidence="5">
    <location>
        <begin position="142"/>
        <end position="160"/>
    </location>
</feature>
<keyword evidence="3 5" id="KW-1133">Transmembrane helix</keyword>
<evidence type="ECO:0000256" key="1">
    <source>
        <dbReference type="ARBA" id="ARBA00004141"/>
    </source>
</evidence>
<sequence>MSSDLSHGRAVAGPALRGLVGTAHIGPALAVTVLSGLLAAAQGLGPGRGALVVAAVLAGQLSVGWSNDLLDLDRDRRAGRTDKPLASGEVSASVVRACCAVAVAACLVLSLACGAVAGVVHLGCVAAAWAYNLGLKSTPWSWLPYAAAFGGLTAFVTLADGQAPPWWWPVGAALLGVGAHLLNVLPDLEDDAATGVHGLPHALGRRRIAPVAAAVLVSATAVVLLGAAPGAVVAAVAGVVVVALAVVVVTGAGRRPFAAAVGIALVDAVLLVAAR</sequence>
<feature type="transmembrane region" description="Helical" evidence="5">
    <location>
        <begin position="207"/>
        <end position="225"/>
    </location>
</feature>
<dbReference type="Pfam" id="PF01040">
    <property type="entry name" value="UbiA"/>
    <property type="match status" value="1"/>
</dbReference>
<accession>A0ABW2NAF3</accession>
<evidence type="ECO:0000256" key="2">
    <source>
        <dbReference type="ARBA" id="ARBA00022692"/>
    </source>
</evidence>
<dbReference type="Gene3D" id="1.20.120.1780">
    <property type="entry name" value="UbiA prenyltransferase"/>
    <property type="match status" value="1"/>
</dbReference>
<feature type="transmembrane region" description="Helical" evidence="5">
    <location>
        <begin position="231"/>
        <end position="250"/>
    </location>
</feature>